<sequence>MEIVEIINAWQFPPNTLINRYLPKNDFYKHLRKTEDKRLVQKMIKRIWWLASFKSETTNIPIYESENELYTEIEFLYVQMNEQVAFDKIFQVLSNAIPYPLVVFVAFPEDCAIYTGKYERKKDDYLKLIRTYPSACFTEGEIQNTLKKLSLQNLPSLNFKVFYEGINNAVSATVVEEEFGVYKTSIDAQLKDDLERLSQEIAKLENRAKEEKQLNKKIPILLKLKNKKEEQESLLRSI</sequence>
<reference evidence="2 3" key="1">
    <citation type="submission" date="2013-02" db="EMBL/GenBank/DDBJ databases">
        <title>The Genome Sequence of Enterococcus pallens BAA-351.</title>
        <authorList>
            <consortium name="The Broad Institute Genome Sequencing Platform"/>
            <consortium name="The Broad Institute Genome Sequencing Center for Infectious Disease"/>
            <person name="Earl A.M."/>
            <person name="Gilmore M.S."/>
            <person name="Lebreton F."/>
            <person name="Walker B."/>
            <person name="Young S.K."/>
            <person name="Zeng Q."/>
            <person name="Gargeya S."/>
            <person name="Fitzgerald M."/>
            <person name="Haas B."/>
            <person name="Abouelleil A."/>
            <person name="Alvarado L."/>
            <person name="Arachchi H.M."/>
            <person name="Berlin A.M."/>
            <person name="Chapman S.B."/>
            <person name="Dewar J."/>
            <person name="Goldberg J."/>
            <person name="Griggs A."/>
            <person name="Gujja S."/>
            <person name="Hansen M."/>
            <person name="Howarth C."/>
            <person name="Imamovic A."/>
            <person name="Larimer J."/>
            <person name="McCowan C."/>
            <person name="Murphy C."/>
            <person name="Neiman D."/>
            <person name="Pearson M."/>
            <person name="Priest M."/>
            <person name="Roberts A."/>
            <person name="Saif S."/>
            <person name="Shea T."/>
            <person name="Sisk P."/>
            <person name="Sykes S."/>
            <person name="Wortman J."/>
            <person name="Nusbaum C."/>
            <person name="Birren B."/>
        </authorList>
    </citation>
    <scope>NUCLEOTIDE SEQUENCE [LARGE SCALE GENOMIC DNA]</scope>
    <source>
        <strain evidence="2 3">ATCC BAA-351</strain>
    </source>
</reference>
<organism evidence="2 3">
    <name type="scientific">Enterococcus pallens ATCC BAA-351</name>
    <dbReference type="NCBI Taxonomy" id="1158607"/>
    <lineage>
        <taxon>Bacteria</taxon>
        <taxon>Bacillati</taxon>
        <taxon>Bacillota</taxon>
        <taxon>Bacilli</taxon>
        <taxon>Lactobacillales</taxon>
        <taxon>Enterococcaceae</taxon>
        <taxon>Enterococcus</taxon>
    </lineage>
</organism>
<dbReference type="AlphaFoldDB" id="R2QFF8"/>
<comment type="caution">
    <text evidence="2">The sequence shown here is derived from an EMBL/GenBank/DDBJ whole genome shotgun (WGS) entry which is preliminary data.</text>
</comment>
<keyword evidence="1" id="KW-0175">Coiled coil</keyword>
<evidence type="ECO:0000256" key="1">
    <source>
        <dbReference type="SAM" id="Coils"/>
    </source>
</evidence>
<dbReference type="InterPro" id="IPR025503">
    <property type="entry name" value="DUF4391"/>
</dbReference>
<keyword evidence="3" id="KW-1185">Reference proteome</keyword>
<dbReference type="eggNOG" id="ENOG5032C11">
    <property type="taxonomic scope" value="Bacteria"/>
</dbReference>
<protein>
    <recommendedName>
        <fullName evidence="4">DUF4391 domain-containing protein</fullName>
    </recommendedName>
</protein>
<name>R2QFF8_9ENTE</name>
<dbReference type="STRING" id="160454.RV10_GL000558"/>
<dbReference type="OrthoDB" id="2277553at2"/>
<proteinExistence type="predicted"/>
<feature type="coiled-coil region" evidence="1">
    <location>
        <begin position="187"/>
        <end position="214"/>
    </location>
</feature>
<dbReference type="RefSeq" id="WP_010756239.1">
    <property type="nucleotide sequence ID" value="NZ_ASWD01000002.1"/>
</dbReference>
<evidence type="ECO:0000313" key="3">
    <source>
        <dbReference type="Proteomes" id="UP000013782"/>
    </source>
</evidence>
<evidence type="ECO:0008006" key="4">
    <source>
        <dbReference type="Google" id="ProtNLM"/>
    </source>
</evidence>
<accession>R2QFF8</accession>
<dbReference type="HOGENOM" id="CLU_083612_0_0_9"/>
<dbReference type="EMBL" id="AJAQ01000011">
    <property type="protein sequence ID" value="EOH95247.1"/>
    <property type="molecule type" value="Genomic_DNA"/>
</dbReference>
<evidence type="ECO:0000313" key="2">
    <source>
        <dbReference type="EMBL" id="EOH95247.1"/>
    </source>
</evidence>
<dbReference type="Proteomes" id="UP000013782">
    <property type="component" value="Unassembled WGS sequence"/>
</dbReference>
<gene>
    <name evidence="2" type="ORF">UAU_01209</name>
</gene>
<dbReference type="Pfam" id="PF14335">
    <property type="entry name" value="DUF4391"/>
    <property type="match status" value="1"/>
</dbReference>
<dbReference type="PATRIC" id="fig|1158607.3.peg.1192"/>